<name>A0A4Z1BRU0_9STAP</name>
<evidence type="ECO:0000313" key="1">
    <source>
        <dbReference type="EMBL" id="TGN27699.1"/>
    </source>
</evidence>
<dbReference type="AlphaFoldDB" id="A0A4Z1BRU0"/>
<reference evidence="1 2" key="1">
    <citation type="submission" date="2019-04" db="EMBL/GenBank/DDBJ databases">
        <title>Genomic characterization of Staphylococcus petrasii strains.</title>
        <authorList>
            <person name="Vrbovska V."/>
            <person name="Kovarovic V."/>
            <person name="Maslanova I."/>
            <person name="Indrakova A."/>
            <person name="Petras P."/>
            <person name="Sedo O."/>
            <person name="Svec P."/>
            <person name="Fisarova L."/>
            <person name="Sedlacek I."/>
            <person name="Doskar J."/>
            <person name="Pantucek R."/>
        </authorList>
    </citation>
    <scope>NUCLEOTIDE SEQUENCE [LARGE SCALE GENOMIC DNA]</scope>
    <source>
        <strain evidence="1 2">CCM 8529</strain>
    </source>
</reference>
<accession>A0A4Z1BRU0</accession>
<sequence>MLRFLNELIYICVITIFLNMYSELHYALVFFLFSSMVAIIKFDIRDEQRSYLYKAYREHLQNSRRI</sequence>
<dbReference type="Proteomes" id="UP000297459">
    <property type="component" value="Unassembled WGS sequence"/>
</dbReference>
<dbReference type="EMBL" id="SRPJ01000002">
    <property type="protein sequence ID" value="TGN27699.1"/>
    <property type="molecule type" value="Genomic_DNA"/>
</dbReference>
<organism evidence="1 2">
    <name type="scientific">Staphylococcus pragensis</name>
    <dbReference type="NCBI Taxonomy" id="1611836"/>
    <lineage>
        <taxon>Bacteria</taxon>
        <taxon>Bacillati</taxon>
        <taxon>Bacillota</taxon>
        <taxon>Bacilli</taxon>
        <taxon>Bacillales</taxon>
        <taxon>Staphylococcaceae</taxon>
        <taxon>Staphylococcus</taxon>
    </lineage>
</organism>
<evidence type="ECO:0000313" key="2">
    <source>
        <dbReference type="Proteomes" id="UP000297459"/>
    </source>
</evidence>
<gene>
    <name evidence="1" type="ORF">E2558_07570</name>
</gene>
<protein>
    <submittedName>
        <fullName evidence="1">Uncharacterized protein</fullName>
    </submittedName>
</protein>
<dbReference type="RefSeq" id="WP_081254660.1">
    <property type="nucleotide sequence ID" value="NZ_SRPJ01000002.1"/>
</dbReference>
<keyword evidence="2" id="KW-1185">Reference proteome</keyword>
<comment type="caution">
    <text evidence="1">The sequence shown here is derived from an EMBL/GenBank/DDBJ whole genome shotgun (WGS) entry which is preliminary data.</text>
</comment>
<proteinExistence type="predicted"/>